<gene>
    <name evidence="16" type="ORF">IAC53_07075</name>
</gene>
<dbReference type="FunFam" id="3.90.870.10:FF:000009">
    <property type="entry name" value="Threonylcarbamoyl-AMP synthase, putative"/>
    <property type="match status" value="1"/>
</dbReference>
<evidence type="ECO:0000256" key="9">
    <source>
        <dbReference type="ARBA" id="ARBA00022741"/>
    </source>
</evidence>
<feature type="binding site" evidence="14">
    <location>
        <position position="145"/>
    </location>
    <ligand>
        <name>L-threonine</name>
        <dbReference type="ChEBI" id="CHEBI:57926"/>
    </ligand>
</feature>
<reference evidence="16" key="2">
    <citation type="journal article" date="2021" name="PeerJ">
        <title>Extensive microbial diversity within the chicken gut microbiome revealed by metagenomics and culture.</title>
        <authorList>
            <person name="Gilroy R."/>
            <person name="Ravi A."/>
            <person name="Getino M."/>
            <person name="Pursley I."/>
            <person name="Horton D.L."/>
            <person name="Alikhan N.F."/>
            <person name="Baker D."/>
            <person name="Gharbi K."/>
            <person name="Hall N."/>
            <person name="Watson M."/>
            <person name="Adriaenssens E.M."/>
            <person name="Foster-Nyarko E."/>
            <person name="Jarju S."/>
            <person name="Secka A."/>
            <person name="Antonio M."/>
            <person name="Oren A."/>
            <person name="Chaudhuri R.R."/>
            <person name="La Ragione R."/>
            <person name="Hildebrand F."/>
            <person name="Pallen M.J."/>
        </authorList>
    </citation>
    <scope>NUCLEOTIDE SEQUENCE</scope>
    <source>
        <strain evidence="16">ChiGjej1B1-19959</strain>
    </source>
</reference>
<dbReference type="Proteomes" id="UP000824071">
    <property type="component" value="Unassembled WGS sequence"/>
</dbReference>
<feature type="binding site" evidence="14">
    <location>
        <position position="125"/>
    </location>
    <ligand>
        <name>L-threonine</name>
        <dbReference type="ChEBI" id="CHEBI:57926"/>
    </ligand>
</feature>
<keyword evidence="5 13" id="KW-0963">Cytoplasm</keyword>
<comment type="subcellular location">
    <subcellularLocation>
        <location evidence="1 13">Cytoplasm</location>
    </subcellularLocation>
</comment>
<dbReference type="InterPro" id="IPR038385">
    <property type="entry name" value="Sua5/YwlC_C"/>
</dbReference>
<dbReference type="GO" id="GO:0005737">
    <property type="term" value="C:cytoplasm"/>
    <property type="evidence" value="ECO:0007669"/>
    <property type="project" value="UniProtKB-SubCell"/>
</dbReference>
<reference evidence="16" key="1">
    <citation type="submission" date="2020-10" db="EMBL/GenBank/DDBJ databases">
        <authorList>
            <person name="Gilroy R."/>
        </authorList>
    </citation>
    <scope>NUCLEOTIDE SEQUENCE</scope>
    <source>
        <strain evidence="16">ChiGjej1B1-19959</strain>
    </source>
</reference>
<dbReference type="PROSITE" id="PS51163">
    <property type="entry name" value="YRDC"/>
    <property type="match status" value="1"/>
</dbReference>
<dbReference type="InterPro" id="IPR017945">
    <property type="entry name" value="DHBP_synth_RibB-like_a/b_dom"/>
</dbReference>
<dbReference type="InterPro" id="IPR010923">
    <property type="entry name" value="T(6)A37_SUA5"/>
</dbReference>
<dbReference type="InterPro" id="IPR006070">
    <property type="entry name" value="Sua5-like_dom"/>
</dbReference>
<dbReference type="Gene3D" id="3.40.50.11030">
    <property type="entry name" value="Threonylcarbamoyl-AMP synthase, C-terminal domain"/>
    <property type="match status" value="1"/>
</dbReference>
<evidence type="ECO:0000256" key="1">
    <source>
        <dbReference type="ARBA" id="ARBA00004496"/>
    </source>
</evidence>
<comment type="function">
    <text evidence="13">Required for the formation of a threonylcarbamoyl group on adenosine at position 37 (t(6)A37) in tRNAs that read codons beginning with adenine.</text>
</comment>
<dbReference type="Gene3D" id="3.90.870.10">
    <property type="entry name" value="DHBP synthase"/>
    <property type="match status" value="1"/>
</dbReference>
<dbReference type="GO" id="GO:0003725">
    <property type="term" value="F:double-stranded RNA binding"/>
    <property type="evidence" value="ECO:0007669"/>
    <property type="project" value="UniProtKB-UniRule"/>
</dbReference>
<evidence type="ECO:0000256" key="4">
    <source>
        <dbReference type="ARBA" id="ARBA00015492"/>
    </source>
</evidence>
<keyword evidence="9 13" id="KW-0547">Nucleotide-binding</keyword>
<feature type="binding site" evidence="14">
    <location>
        <position position="121"/>
    </location>
    <ligand>
        <name>ATP</name>
        <dbReference type="ChEBI" id="CHEBI:30616"/>
    </ligand>
</feature>
<evidence type="ECO:0000256" key="2">
    <source>
        <dbReference type="ARBA" id="ARBA00007663"/>
    </source>
</evidence>
<evidence type="ECO:0000256" key="13">
    <source>
        <dbReference type="PIRNR" id="PIRNR004930"/>
    </source>
</evidence>
<dbReference type="GO" id="GO:0061710">
    <property type="term" value="F:L-threonylcarbamoyladenylate synthase"/>
    <property type="evidence" value="ECO:0007669"/>
    <property type="project" value="UniProtKB-EC"/>
</dbReference>
<dbReference type="EMBL" id="DVMW01000041">
    <property type="protein sequence ID" value="HIU36345.1"/>
    <property type="molecule type" value="Genomic_DNA"/>
</dbReference>
<evidence type="ECO:0000256" key="14">
    <source>
        <dbReference type="PIRSR" id="PIRSR004930-1"/>
    </source>
</evidence>
<proteinExistence type="inferred from homology"/>
<dbReference type="Pfam" id="PF03481">
    <property type="entry name" value="Sua5_C"/>
    <property type="match status" value="1"/>
</dbReference>
<dbReference type="EC" id="2.7.7.87" evidence="3 13"/>
<name>A0A9D1IG89_9FIRM</name>
<feature type="binding site" evidence="14">
    <location>
        <position position="199"/>
    </location>
    <ligand>
        <name>ATP</name>
        <dbReference type="ChEBI" id="CHEBI:30616"/>
    </ligand>
</feature>
<dbReference type="PANTHER" id="PTHR17490:SF16">
    <property type="entry name" value="THREONYLCARBAMOYL-AMP SYNTHASE"/>
    <property type="match status" value="1"/>
</dbReference>
<dbReference type="SUPFAM" id="SSF55821">
    <property type="entry name" value="YrdC/RibB"/>
    <property type="match status" value="1"/>
</dbReference>
<comment type="caution">
    <text evidence="16">The sequence shown here is derived from an EMBL/GenBank/DDBJ whole genome shotgun (WGS) entry which is preliminary data.</text>
</comment>
<feature type="binding site" evidence="14">
    <location>
        <position position="62"/>
    </location>
    <ligand>
        <name>ATP</name>
        <dbReference type="ChEBI" id="CHEBI:30616"/>
    </ligand>
</feature>
<evidence type="ECO:0000256" key="11">
    <source>
        <dbReference type="ARBA" id="ARBA00029774"/>
    </source>
</evidence>
<dbReference type="GO" id="GO:0005524">
    <property type="term" value="F:ATP binding"/>
    <property type="evidence" value="ECO:0007669"/>
    <property type="project" value="UniProtKB-UniRule"/>
</dbReference>
<evidence type="ECO:0000256" key="7">
    <source>
        <dbReference type="ARBA" id="ARBA00022694"/>
    </source>
</evidence>
<comment type="catalytic activity">
    <reaction evidence="12 13">
        <text>L-threonine + hydrogencarbonate + ATP = L-threonylcarbamoyladenylate + diphosphate + H2O</text>
        <dbReference type="Rhea" id="RHEA:36407"/>
        <dbReference type="ChEBI" id="CHEBI:15377"/>
        <dbReference type="ChEBI" id="CHEBI:17544"/>
        <dbReference type="ChEBI" id="CHEBI:30616"/>
        <dbReference type="ChEBI" id="CHEBI:33019"/>
        <dbReference type="ChEBI" id="CHEBI:57926"/>
        <dbReference type="ChEBI" id="CHEBI:73682"/>
        <dbReference type="EC" id="2.7.7.87"/>
    </reaction>
</comment>
<evidence type="ECO:0000313" key="16">
    <source>
        <dbReference type="EMBL" id="HIU36345.1"/>
    </source>
</evidence>
<keyword evidence="8 13" id="KW-0548">Nucleotidyltransferase</keyword>
<accession>A0A9D1IG89</accession>
<dbReference type="InterPro" id="IPR005145">
    <property type="entry name" value="Sua5_C"/>
</dbReference>
<comment type="similarity">
    <text evidence="2 13">Belongs to the SUA5 family.</text>
</comment>
<dbReference type="GO" id="GO:0000049">
    <property type="term" value="F:tRNA binding"/>
    <property type="evidence" value="ECO:0007669"/>
    <property type="project" value="TreeGrafter"/>
</dbReference>
<keyword evidence="10 13" id="KW-0067">ATP-binding</keyword>
<keyword evidence="6 13" id="KW-0808">Transferase</keyword>
<feature type="binding site" evidence="14">
    <location>
        <position position="185"/>
    </location>
    <ligand>
        <name>L-threonine</name>
        <dbReference type="ChEBI" id="CHEBI:57926"/>
    </ligand>
</feature>
<feature type="binding site" evidence="14">
    <location>
        <position position="155"/>
    </location>
    <ligand>
        <name>ATP</name>
        <dbReference type="ChEBI" id="CHEBI:30616"/>
    </ligand>
</feature>
<evidence type="ECO:0000256" key="12">
    <source>
        <dbReference type="ARBA" id="ARBA00048366"/>
    </source>
</evidence>
<keyword evidence="7 13" id="KW-0819">tRNA processing</keyword>
<dbReference type="Pfam" id="PF01300">
    <property type="entry name" value="Sua5_yciO_yrdC"/>
    <property type="match status" value="1"/>
</dbReference>
<evidence type="ECO:0000256" key="10">
    <source>
        <dbReference type="ARBA" id="ARBA00022840"/>
    </source>
</evidence>
<dbReference type="NCBIfam" id="TIGR00057">
    <property type="entry name" value="L-threonylcarbamoyladenylate synthase"/>
    <property type="match status" value="1"/>
</dbReference>
<evidence type="ECO:0000256" key="5">
    <source>
        <dbReference type="ARBA" id="ARBA00022490"/>
    </source>
</evidence>
<dbReference type="PIRSF" id="PIRSF004930">
    <property type="entry name" value="Tln_factor_SUA5"/>
    <property type="match status" value="1"/>
</dbReference>
<feature type="binding site" evidence="14">
    <location>
        <position position="147"/>
    </location>
    <ligand>
        <name>ATP</name>
        <dbReference type="ChEBI" id="CHEBI:30616"/>
    </ligand>
</feature>
<dbReference type="GO" id="GO:0008033">
    <property type="term" value="P:tRNA processing"/>
    <property type="evidence" value="ECO:0007669"/>
    <property type="project" value="UniProtKB-KW"/>
</dbReference>
<dbReference type="PANTHER" id="PTHR17490">
    <property type="entry name" value="SUA5"/>
    <property type="match status" value="1"/>
</dbReference>
<dbReference type="GO" id="GO:0006450">
    <property type="term" value="P:regulation of translational fidelity"/>
    <property type="evidence" value="ECO:0007669"/>
    <property type="project" value="TreeGrafter"/>
</dbReference>
<sequence>METQVRNAYRPDGAVDEAAVDAAAALLRAGEVVAIPTETVYGLAANALNEAAVAKIFAAKGRPQDNPLIVHIAAMADLQPLVTAVPEAAKRLAKAFWPGPLTMILPRSARVPAAVSAGLSTVAVRMPVHPVAAAVIRKAGVPLAAPSANLSGSPSPTNAAYVFADMHGRIPLILDGGSAAVGVESTVVSLVGAVPRVLRPGGVTVEQLRAVLGEVEVDDAVLHKLKDGAVAASPGMKYKHYAPRADITILKGTFEQFCAYVDGKDATVLCFQGEDAHFPRAVTYGKAHDGASQAARLFDALRELDEQGAKTVYARCPDLSGMGLAVYNRLIRAAGFHLVDLENPEK</sequence>
<organism evidence="16 17">
    <name type="scientific">Candidatus Fimenecus excrementigallinarum</name>
    <dbReference type="NCBI Taxonomy" id="2840816"/>
    <lineage>
        <taxon>Bacteria</taxon>
        <taxon>Bacillati</taxon>
        <taxon>Bacillota</taxon>
        <taxon>Clostridia</taxon>
        <taxon>Candidatus Fimenecus</taxon>
    </lineage>
</organism>
<dbReference type="InterPro" id="IPR050156">
    <property type="entry name" value="TC-AMP_synthase_SUA5"/>
</dbReference>
<evidence type="ECO:0000256" key="3">
    <source>
        <dbReference type="ARBA" id="ARBA00012584"/>
    </source>
</evidence>
<feature type="binding site" evidence="14">
    <location>
        <position position="66"/>
    </location>
    <ligand>
        <name>ATP</name>
        <dbReference type="ChEBI" id="CHEBI:30616"/>
    </ligand>
</feature>
<feature type="binding site" evidence="14">
    <location>
        <position position="39"/>
    </location>
    <ligand>
        <name>L-threonine</name>
        <dbReference type="ChEBI" id="CHEBI:57926"/>
    </ligand>
</feature>
<evidence type="ECO:0000256" key="6">
    <source>
        <dbReference type="ARBA" id="ARBA00022679"/>
    </source>
</evidence>
<feature type="binding site" evidence="14">
    <location>
        <position position="241"/>
    </location>
    <ligand>
        <name>ATP</name>
        <dbReference type="ChEBI" id="CHEBI:30616"/>
    </ligand>
</feature>
<evidence type="ECO:0000256" key="8">
    <source>
        <dbReference type="ARBA" id="ARBA00022695"/>
    </source>
</evidence>
<dbReference type="AlphaFoldDB" id="A0A9D1IG89"/>
<evidence type="ECO:0000259" key="15">
    <source>
        <dbReference type="PROSITE" id="PS51163"/>
    </source>
</evidence>
<feature type="domain" description="YrdC-like" evidence="15">
    <location>
        <begin position="17"/>
        <end position="203"/>
    </location>
</feature>
<feature type="binding site" evidence="14">
    <location>
        <position position="71"/>
    </location>
    <ligand>
        <name>L-threonine</name>
        <dbReference type="ChEBI" id="CHEBI:57926"/>
    </ligand>
</feature>
<protein>
    <recommendedName>
        <fullName evidence="4 13">Threonylcarbamoyl-AMP synthase</fullName>
        <shortName evidence="13">TC-AMP synthase</shortName>
        <ecNumber evidence="3 13">2.7.7.87</ecNumber>
    </recommendedName>
    <alternativeName>
        <fullName evidence="11 13">L-threonylcarbamoyladenylate synthase</fullName>
    </alternativeName>
</protein>
<evidence type="ECO:0000313" key="17">
    <source>
        <dbReference type="Proteomes" id="UP000824071"/>
    </source>
</evidence>